<keyword evidence="1" id="KW-0812">Transmembrane</keyword>
<keyword evidence="1" id="KW-1133">Transmembrane helix</keyword>
<dbReference type="EMBL" id="JAYMYR010000008">
    <property type="protein sequence ID" value="KAK7346545.1"/>
    <property type="molecule type" value="Genomic_DNA"/>
</dbReference>
<feature type="transmembrane region" description="Helical" evidence="1">
    <location>
        <begin position="87"/>
        <end position="104"/>
    </location>
</feature>
<gene>
    <name evidence="2" type="ORF">VNO80_21066</name>
</gene>
<keyword evidence="3" id="KW-1185">Reference proteome</keyword>
<proteinExistence type="predicted"/>
<accession>A0AAN9M1R2</accession>
<reference evidence="2 3" key="1">
    <citation type="submission" date="2024-01" db="EMBL/GenBank/DDBJ databases">
        <title>The genomes of 5 underutilized Papilionoideae crops provide insights into root nodulation and disease resistanc.</title>
        <authorList>
            <person name="Jiang F."/>
        </authorList>
    </citation>
    <scope>NUCLEOTIDE SEQUENCE [LARGE SCALE GENOMIC DNA]</scope>
    <source>
        <strain evidence="2">JINMINGXINNONG_FW02</strain>
        <tissue evidence="2">Leaves</tissue>
    </source>
</reference>
<organism evidence="2 3">
    <name type="scientific">Phaseolus coccineus</name>
    <name type="common">Scarlet runner bean</name>
    <name type="synonym">Phaseolus multiflorus</name>
    <dbReference type="NCBI Taxonomy" id="3886"/>
    <lineage>
        <taxon>Eukaryota</taxon>
        <taxon>Viridiplantae</taxon>
        <taxon>Streptophyta</taxon>
        <taxon>Embryophyta</taxon>
        <taxon>Tracheophyta</taxon>
        <taxon>Spermatophyta</taxon>
        <taxon>Magnoliopsida</taxon>
        <taxon>eudicotyledons</taxon>
        <taxon>Gunneridae</taxon>
        <taxon>Pentapetalae</taxon>
        <taxon>rosids</taxon>
        <taxon>fabids</taxon>
        <taxon>Fabales</taxon>
        <taxon>Fabaceae</taxon>
        <taxon>Papilionoideae</taxon>
        <taxon>50 kb inversion clade</taxon>
        <taxon>NPAAA clade</taxon>
        <taxon>indigoferoid/millettioid clade</taxon>
        <taxon>Phaseoleae</taxon>
        <taxon>Phaseolus</taxon>
    </lineage>
</organism>
<evidence type="ECO:0000313" key="2">
    <source>
        <dbReference type="EMBL" id="KAK7346545.1"/>
    </source>
</evidence>
<evidence type="ECO:0000256" key="1">
    <source>
        <dbReference type="SAM" id="Phobius"/>
    </source>
</evidence>
<sequence>MGREGRDEGVLYHTQKQEATCLSNSSFTFPYCRLLCSSTAGANGSSGIYTWFQIDSLSAPLTIQNGPHHHHTTDTYRYISFTFEKKWFFLGGWVILVSLTNSYIPPFTPMKELPSDSYPVSLQRRDARPWPLHAVIRHDIGSSIQSEYVNPSDLILPDIRD</sequence>
<keyword evidence="1" id="KW-0472">Membrane</keyword>
<dbReference type="Proteomes" id="UP001374584">
    <property type="component" value="Unassembled WGS sequence"/>
</dbReference>
<comment type="caution">
    <text evidence="2">The sequence shown here is derived from an EMBL/GenBank/DDBJ whole genome shotgun (WGS) entry which is preliminary data.</text>
</comment>
<protein>
    <submittedName>
        <fullName evidence="2">Uncharacterized protein</fullName>
    </submittedName>
</protein>
<dbReference type="AlphaFoldDB" id="A0AAN9M1R2"/>
<name>A0AAN9M1R2_PHACN</name>
<evidence type="ECO:0000313" key="3">
    <source>
        <dbReference type="Proteomes" id="UP001374584"/>
    </source>
</evidence>